<accession>A0AAW5DYH7</accession>
<evidence type="ECO:0000256" key="3">
    <source>
        <dbReference type="ARBA" id="ARBA00022825"/>
    </source>
</evidence>
<keyword evidence="1" id="KW-0645">Protease</keyword>
<organism evidence="6 7">
    <name type="scientific">Fredinandcohnia quinoae</name>
    <dbReference type="NCBI Taxonomy" id="2918902"/>
    <lineage>
        <taxon>Bacteria</taxon>
        <taxon>Bacillati</taxon>
        <taxon>Bacillota</taxon>
        <taxon>Bacilli</taxon>
        <taxon>Bacillales</taxon>
        <taxon>Bacillaceae</taxon>
        <taxon>Fredinandcohnia</taxon>
    </lineage>
</organism>
<dbReference type="InterPro" id="IPR008984">
    <property type="entry name" value="SMAD_FHA_dom_sf"/>
</dbReference>
<feature type="transmembrane region" description="Helical" evidence="4">
    <location>
        <begin position="203"/>
        <end position="227"/>
    </location>
</feature>
<protein>
    <submittedName>
        <fullName evidence="6">Trypsin-like peptidase domain-containing protein</fullName>
    </submittedName>
</protein>
<dbReference type="Gene3D" id="2.60.200.20">
    <property type="match status" value="1"/>
</dbReference>
<evidence type="ECO:0000256" key="2">
    <source>
        <dbReference type="ARBA" id="ARBA00022801"/>
    </source>
</evidence>
<keyword evidence="4" id="KW-1133">Transmembrane helix</keyword>
<dbReference type="SUPFAM" id="SSF49879">
    <property type="entry name" value="SMAD/FHA domain"/>
    <property type="match status" value="1"/>
</dbReference>
<dbReference type="Pfam" id="PF00498">
    <property type="entry name" value="FHA"/>
    <property type="match status" value="1"/>
</dbReference>
<keyword evidence="4" id="KW-0472">Membrane</keyword>
<dbReference type="GO" id="GO:0006508">
    <property type="term" value="P:proteolysis"/>
    <property type="evidence" value="ECO:0007669"/>
    <property type="project" value="UniProtKB-KW"/>
</dbReference>
<proteinExistence type="predicted"/>
<dbReference type="AlphaFoldDB" id="A0AAW5DYH7"/>
<dbReference type="InterPro" id="IPR051201">
    <property type="entry name" value="Chloro_Bact_Ser_Proteases"/>
</dbReference>
<dbReference type="PANTHER" id="PTHR43343:SF3">
    <property type="entry name" value="PROTEASE DO-LIKE 8, CHLOROPLASTIC"/>
    <property type="match status" value="1"/>
</dbReference>
<dbReference type="InterPro" id="IPR001940">
    <property type="entry name" value="Peptidase_S1C"/>
</dbReference>
<dbReference type="PROSITE" id="PS50006">
    <property type="entry name" value="FHA_DOMAIN"/>
    <property type="match status" value="1"/>
</dbReference>
<sequence>MYTGTGFAIGLEEPVRHIVTNYHVVEPNLEGVTILLSKEDQIEATVVAYDKVKDLAVLELSQDLYKRPPMELGESDAVKASHEVFALGFPGDADLIDDTPSGDPDDVSITRGIISKISSQGGRGIFQVDVSINPGNSGGPLVNEYGQVIGINTFTVRSASGINGAVKVDELIPMLESRGIKYLKSSTNPESKSTNKDSKSNTLWWILGIAGVVLFILLVLVAIYVLVLKKKGKQGPQVSNQLNAENSSVIHFKPVLKGVSGYFAGKVFELDQSYLSIGRDAKQCQLVFPLNIEEISRKHCTLRFDKYGQSFTIEDHSSNGTYLQSGERIPKGKAIQLRSGDRFYLSSKEYMFEIDWERR</sequence>
<feature type="domain" description="FHA" evidence="5">
    <location>
        <begin position="275"/>
        <end position="328"/>
    </location>
</feature>
<dbReference type="InterPro" id="IPR009003">
    <property type="entry name" value="Peptidase_S1_PA"/>
</dbReference>
<reference evidence="6" key="1">
    <citation type="submission" date="2022-02" db="EMBL/GenBank/DDBJ databases">
        <title>Fredinandcohnia quinoae sp. nov. isolated from Chenopodium quinoa seeds.</title>
        <authorList>
            <person name="Saati-Santamaria Z."/>
            <person name="Flores-Felix J.D."/>
            <person name="Igual J.M."/>
            <person name="Velazquez E."/>
            <person name="Garcia-Fraile P."/>
            <person name="Martinez-Molina E."/>
        </authorList>
    </citation>
    <scope>NUCLEOTIDE SEQUENCE</scope>
    <source>
        <strain evidence="6">SECRCQ15</strain>
    </source>
</reference>
<dbReference type="InterPro" id="IPR000253">
    <property type="entry name" value="FHA_dom"/>
</dbReference>
<dbReference type="PRINTS" id="PR00834">
    <property type="entry name" value="PROTEASES2C"/>
</dbReference>
<dbReference type="PANTHER" id="PTHR43343">
    <property type="entry name" value="PEPTIDASE S12"/>
    <property type="match status" value="1"/>
</dbReference>
<dbReference type="SMART" id="SM00240">
    <property type="entry name" value="FHA"/>
    <property type="match status" value="1"/>
</dbReference>
<keyword evidence="4" id="KW-0812">Transmembrane</keyword>
<dbReference type="SUPFAM" id="SSF50494">
    <property type="entry name" value="Trypsin-like serine proteases"/>
    <property type="match status" value="1"/>
</dbReference>
<gene>
    <name evidence="6" type="ORF">MJG50_10170</name>
</gene>
<dbReference type="EMBL" id="JAKTTI010000013">
    <property type="protein sequence ID" value="MCH1625695.1"/>
    <property type="molecule type" value="Genomic_DNA"/>
</dbReference>
<dbReference type="Gene3D" id="2.40.10.120">
    <property type="match status" value="1"/>
</dbReference>
<comment type="caution">
    <text evidence="6">The sequence shown here is derived from an EMBL/GenBank/DDBJ whole genome shotgun (WGS) entry which is preliminary data.</text>
</comment>
<evidence type="ECO:0000256" key="4">
    <source>
        <dbReference type="SAM" id="Phobius"/>
    </source>
</evidence>
<keyword evidence="3" id="KW-0720">Serine protease</keyword>
<dbReference type="Proteomes" id="UP001431131">
    <property type="component" value="Unassembled WGS sequence"/>
</dbReference>
<evidence type="ECO:0000313" key="6">
    <source>
        <dbReference type="EMBL" id="MCH1625695.1"/>
    </source>
</evidence>
<evidence type="ECO:0000259" key="5">
    <source>
        <dbReference type="PROSITE" id="PS50006"/>
    </source>
</evidence>
<dbReference type="GO" id="GO:0004252">
    <property type="term" value="F:serine-type endopeptidase activity"/>
    <property type="evidence" value="ECO:0007669"/>
    <property type="project" value="InterPro"/>
</dbReference>
<name>A0AAW5DYH7_9BACI</name>
<evidence type="ECO:0000313" key="7">
    <source>
        <dbReference type="Proteomes" id="UP001431131"/>
    </source>
</evidence>
<dbReference type="CDD" id="cd00060">
    <property type="entry name" value="FHA"/>
    <property type="match status" value="1"/>
</dbReference>
<dbReference type="Pfam" id="PF13365">
    <property type="entry name" value="Trypsin_2"/>
    <property type="match status" value="1"/>
</dbReference>
<keyword evidence="2" id="KW-0378">Hydrolase</keyword>
<keyword evidence="7" id="KW-1185">Reference proteome</keyword>
<evidence type="ECO:0000256" key="1">
    <source>
        <dbReference type="ARBA" id="ARBA00022670"/>
    </source>
</evidence>